<protein>
    <submittedName>
        <fullName evidence="2">Uncharacterized protein</fullName>
    </submittedName>
</protein>
<reference evidence="3" key="1">
    <citation type="journal article" date="2019" name="Int. J. Syst. Evol. Microbiol.">
        <title>The Global Catalogue of Microorganisms (GCM) 10K type strain sequencing project: providing services to taxonomists for standard genome sequencing and annotation.</title>
        <authorList>
            <consortium name="The Broad Institute Genomics Platform"/>
            <consortium name="The Broad Institute Genome Sequencing Center for Infectious Disease"/>
            <person name="Wu L."/>
            <person name="Ma J."/>
        </authorList>
    </citation>
    <scope>NUCLEOTIDE SEQUENCE [LARGE SCALE GENOMIC DNA]</scope>
    <source>
        <strain evidence="3">CGMCC 1.15959</strain>
    </source>
</reference>
<evidence type="ECO:0000256" key="1">
    <source>
        <dbReference type="SAM" id="SignalP"/>
    </source>
</evidence>
<dbReference type="Proteomes" id="UP000619041">
    <property type="component" value="Unassembled WGS sequence"/>
</dbReference>
<feature type="signal peptide" evidence="1">
    <location>
        <begin position="1"/>
        <end position="20"/>
    </location>
</feature>
<feature type="chain" id="PRO_5046694650" evidence="1">
    <location>
        <begin position="21"/>
        <end position="180"/>
    </location>
</feature>
<evidence type="ECO:0000313" key="2">
    <source>
        <dbReference type="EMBL" id="GGE03540.1"/>
    </source>
</evidence>
<dbReference type="EMBL" id="BMKL01000001">
    <property type="protein sequence ID" value="GGE03540.1"/>
    <property type="molecule type" value="Genomic_DNA"/>
</dbReference>
<keyword evidence="1" id="KW-0732">Signal</keyword>
<dbReference type="RefSeq" id="WP_188645332.1">
    <property type="nucleotide sequence ID" value="NZ_BMKL01000001.1"/>
</dbReference>
<evidence type="ECO:0000313" key="3">
    <source>
        <dbReference type="Proteomes" id="UP000619041"/>
    </source>
</evidence>
<proteinExistence type="predicted"/>
<sequence length="180" mass="17707">MRKCLLMLAPVVLAAAPAAARTADATGTVLIDGTVAPRCLFTTPSATISLNEISLQGSDGNAGRLNTAAVNGRTATLVGWCNSAAAGMTVEAFPLINTAANATGFTNRVDYTAIATANAASGSDTSTVVGAGTPVGVGMFSGNVDVALSSASAPGNDLLVAGTYNGSVEVTLSPIFSPPS</sequence>
<accession>A0ABQ1SC35</accession>
<name>A0ABQ1SC35_9SPHN</name>
<comment type="caution">
    <text evidence="2">The sequence shown here is derived from an EMBL/GenBank/DDBJ whole genome shotgun (WGS) entry which is preliminary data.</text>
</comment>
<keyword evidence="3" id="KW-1185">Reference proteome</keyword>
<organism evidence="2 3">
    <name type="scientific">Tsuneonella deserti</name>
    <dbReference type="NCBI Taxonomy" id="2035528"/>
    <lineage>
        <taxon>Bacteria</taxon>
        <taxon>Pseudomonadati</taxon>
        <taxon>Pseudomonadota</taxon>
        <taxon>Alphaproteobacteria</taxon>
        <taxon>Sphingomonadales</taxon>
        <taxon>Erythrobacteraceae</taxon>
        <taxon>Tsuneonella</taxon>
    </lineage>
</organism>
<gene>
    <name evidence="2" type="ORF">GCM10011515_23890</name>
</gene>